<comment type="caution">
    <text evidence="2">The sequence shown here is derived from an EMBL/GenBank/DDBJ whole genome shotgun (WGS) entry which is preliminary data.</text>
</comment>
<reference evidence="2" key="1">
    <citation type="journal article" date="2004" name="Nature">
        <title>Genome duplication in the teleost fish Tetraodon nigroviridis reveals the early vertebrate proto-karyotype.</title>
        <authorList>
            <person name="Jaillon O."/>
            <person name="Aury J.-M."/>
            <person name="Brunet F."/>
            <person name="Petit J.-L."/>
            <person name="Stange-Thomann N."/>
            <person name="Mauceli E."/>
            <person name="Bouneau L."/>
            <person name="Fischer C."/>
            <person name="Ozouf-Costaz C."/>
            <person name="Bernot A."/>
            <person name="Nicaud S."/>
            <person name="Jaffe D."/>
            <person name="Fisher S."/>
            <person name="Lutfalla G."/>
            <person name="Dossat C."/>
            <person name="Segurens B."/>
            <person name="Dasilva C."/>
            <person name="Salanoubat M."/>
            <person name="Levy M."/>
            <person name="Boudet N."/>
            <person name="Castellano S."/>
            <person name="Anthouard V."/>
            <person name="Jubin C."/>
            <person name="Castelli V."/>
            <person name="Katinka M."/>
            <person name="Vacherie B."/>
            <person name="Biemont C."/>
            <person name="Skalli Z."/>
            <person name="Cattolico L."/>
            <person name="Poulain J."/>
            <person name="De Berardinis V."/>
            <person name="Cruaud C."/>
            <person name="Duprat S."/>
            <person name="Brottier P."/>
            <person name="Coutanceau J.-P."/>
            <person name="Gouzy J."/>
            <person name="Parra G."/>
            <person name="Lardier G."/>
            <person name="Chapple C."/>
            <person name="McKernan K.J."/>
            <person name="McEwan P."/>
            <person name="Bosak S."/>
            <person name="Kellis M."/>
            <person name="Volff J.-N."/>
            <person name="Guigo R."/>
            <person name="Zody M.C."/>
            <person name="Mesirov J."/>
            <person name="Lindblad-Toh K."/>
            <person name="Birren B."/>
            <person name="Nusbaum C."/>
            <person name="Kahn D."/>
            <person name="Robinson-Rechavi M."/>
            <person name="Laudet V."/>
            <person name="Schachter V."/>
            <person name="Quetier F."/>
            <person name="Saurin W."/>
            <person name="Scarpelli C."/>
            <person name="Wincker P."/>
            <person name="Lander E.S."/>
            <person name="Weissenbach J."/>
            <person name="Roest Crollius H."/>
        </authorList>
    </citation>
    <scope>NUCLEOTIDE SEQUENCE [LARGE SCALE GENOMIC DNA]</scope>
</reference>
<accession>Q4TI90</accession>
<dbReference type="EMBL" id="CAAE01002326">
    <property type="protein sequence ID" value="CAF87392.1"/>
    <property type="molecule type" value="Genomic_DNA"/>
</dbReference>
<feature type="region of interest" description="Disordered" evidence="1">
    <location>
        <begin position="1"/>
        <end position="57"/>
    </location>
</feature>
<proteinExistence type="predicted"/>
<dbReference type="AlphaFoldDB" id="Q4TI90"/>
<organism evidence="2">
    <name type="scientific">Tetraodon nigroviridis</name>
    <name type="common">Spotted green pufferfish</name>
    <name type="synonym">Chelonodon nigroviridis</name>
    <dbReference type="NCBI Taxonomy" id="99883"/>
    <lineage>
        <taxon>Eukaryota</taxon>
        <taxon>Metazoa</taxon>
        <taxon>Chordata</taxon>
        <taxon>Craniata</taxon>
        <taxon>Vertebrata</taxon>
        <taxon>Euteleostomi</taxon>
        <taxon>Actinopterygii</taxon>
        <taxon>Neopterygii</taxon>
        <taxon>Teleostei</taxon>
        <taxon>Neoteleostei</taxon>
        <taxon>Acanthomorphata</taxon>
        <taxon>Eupercaria</taxon>
        <taxon>Tetraodontiformes</taxon>
        <taxon>Tetradontoidea</taxon>
        <taxon>Tetraodontidae</taxon>
        <taxon>Tetraodon</taxon>
    </lineage>
</organism>
<evidence type="ECO:0000256" key="1">
    <source>
        <dbReference type="SAM" id="MobiDB-lite"/>
    </source>
</evidence>
<sequence length="57" mass="5935">VPGHLPARRPPIGQRPNPPGPRRPGQPGGDRHGPQEADSAVGRSCSKYRRSGSQSGG</sequence>
<reference evidence="2" key="2">
    <citation type="submission" date="2004-02" db="EMBL/GenBank/DDBJ databases">
        <authorList>
            <consortium name="Genoscope"/>
            <consortium name="Whitehead Institute Centre for Genome Research"/>
        </authorList>
    </citation>
    <scope>NUCLEOTIDE SEQUENCE</scope>
</reference>
<dbReference type="KEGG" id="tng:GSTEN00000078G001"/>
<feature type="non-terminal residue" evidence="2">
    <location>
        <position position="1"/>
    </location>
</feature>
<protein>
    <submittedName>
        <fullName evidence="2">(spotted green pufferfish) hypothetical protein</fullName>
    </submittedName>
</protein>
<evidence type="ECO:0000313" key="2">
    <source>
        <dbReference type="EMBL" id="CAF87392.1"/>
    </source>
</evidence>
<name>Q4TI90_TETNG</name>
<gene>
    <name evidence="2" type="ORF">GSTENG00000078001</name>
</gene>